<feature type="transmembrane region" description="Helical" evidence="1">
    <location>
        <begin position="281"/>
        <end position="298"/>
    </location>
</feature>
<keyword evidence="1" id="KW-0812">Transmembrane</keyword>
<feature type="transmembrane region" description="Helical" evidence="1">
    <location>
        <begin position="136"/>
        <end position="164"/>
    </location>
</feature>
<comment type="caution">
    <text evidence="2">The sequence shown here is derived from an EMBL/GenBank/DDBJ whole genome shotgun (WGS) entry which is preliminary data.</text>
</comment>
<evidence type="ECO:0000313" key="3">
    <source>
        <dbReference type="Proteomes" id="UP001277761"/>
    </source>
</evidence>
<keyword evidence="3" id="KW-1185">Reference proteome</keyword>
<reference evidence="2 3" key="1">
    <citation type="submission" date="2023-11" db="EMBL/GenBank/DDBJ databases">
        <authorList>
            <person name="Xu M."/>
            <person name="Jiang T."/>
        </authorList>
    </citation>
    <scope>NUCLEOTIDE SEQUENCE [LARGE SCALE GENOMIC DNA]</scope>
    <source>
        <strain evidence="2 3">SD</strain>
    </source>
</reference>
<feature type="transmembrane region" description="Helical" evidence="1">
    <location>
        <begin position="244"/>
        <end position="269"/>
    </location>
</feature>
<evidence type="ECO:0000256" key="1">
    <source>
        <dbReference type="SAM" id="Phobius"/>
    </source>
</evidence>
<sequence length="299" mass="31171">MWPAAVVLLAFGWLELAADNRDDPGLLGTLALLYGAAMLIGCGFYGRAFLDRVDGFDRYFELASALAPVQWGGGRLRVRIPGTGLARIREGRGLPAVVLVIIGTTTFDGLSGGDLWSTDGSVGPALEGLFSDLGLAPAAAATAAATVGLLFCVAVVSLLVLFGIGGVRRASRGRVGGREALSRFAPSLVPIALGYVVAHYWSLLMIQGQALGFLVSDPRGDGSNLFGTAGWGVNYDLLSPEGAWYVQVAALVGGHVAGLVAAHDVALRVLPGQRSAVRSQYWMLGVMVAFTSLGLWLLS</sequence>
<protein>
    <recommendedName>
        <fullName evidence="4">Fenitrothion hydrolase</fullName>
    </recommendedName>
</protein>
<name>A0ABU4VNF3_9ACTN</name>
<keyword evidence="1" id="KW-0472">Membrane</keyword>
<dbReference type="EMBL" id="JAXAVX010000013">
    <property type="protein sequence ID" value="MDX8153382.1"/>
    <property type="molecule type" value="Genomic_DNA"/>
</dbReference>
<dbReference type="RefSeq" id="WP_319955533.1">
    <property type="nucleotide sequence ID" value="NZ_JAXAVX010000013.1"/>
</dbReference>
<evidence type="ECO:0000313" key="2">
    <source>
        <dbReference type="EMBL" id="MDX8153382.1"/>
    </source>
</evidence>
<feature type="transmembrane region" description="Helical" evidence="1">
    <location>
        <begin position="184"/>
        <end position="203"/>
    </location>
</feature>
<organism evidence="2 3">
    <name type="scientific">Patulibacter brassicae</name>
    <dbReference type="NCBI Taxonomy" id="1705717"/>
    <lineage>
        <taxon>Bacteria</taxon>
        <taxon>Bacillati</taxon>
        <taxon>Actinomycetota</taxon>
        <taxon>Thermoleophilia</taxon>
        <taxon>Solirubrobacterales</taxon>
        <taxon>Patulibacteraceae</taxon>
        <taxon>Patulibacter</taxon>
    </lineage>
</organism>
<accession>A0ABU4VNF3</accession>
<evidence type="ECO:0008006" key="4">
    <source>
        <dbReference type="Google" id="ProtNLM"/>
    </source>
</evidence>
<feature type="transmembrane region" description="Helical" evidence="1">
    <location>
        <begin position="96"/>
        <end position="116"/>
    </location>
</feature>
<feature type="transmembrane region" description="Helical" evidence="1">
    <location>
        <begin position="27"/>
        <end position="50"/>
    </location>
</feature>
<keyword evidence="1" id="KW-1133">Transmembrane helix</keyword>
<gene>
    <name evidence="2" type="ORF">SK069_17420</name>
</gene>
<dbReference type="Proteomes" id="UP001277761">
    <property type="component" value="Unassembled WGS sequence"/>
</dbReference>
<proteinExistence type="predicted"/>